<dbReference type="InterPro" id="IPR004630">
    <property type="entry name" value="UPF0324_YeiH-like"/>
</dbReference>
<organism evidence="8 9">
    <name type="scientific">Conchiformibius steedae</name>
    <dbReference type="NCBI Taxonomy" id="153493"/>
    <lineage>
        <taxon>Bacteria</taxon>
        <taxon>Pseudomonadati</taxon>
        <taxon>Pseudomonadota</taxon>
        <taxon>Betaproteobacteria</taxon>
        <taxon>Neisseriales</taxon>
        <taxon>Neisseriaceae</taxon>
        <taxon>Conchiformibius</taxon>
    </lineage>
</organism>
<keyword evidence="9" id="KW-1185">Reference proteome</keyword>
<keyword evidence="3" id="KW-1003">Cell membrane</keyword>
<name>A0A3P2A0N5_9NEIS</name>
<keyword evidence="6 7" id="KW-0472">Membrane</keyword>
<dbReference type="Proteomes" id="UP000269923">
    <property type="component" value="Unassembled WGS sequence"/>
</dbReference>
<reference evidence="8 9" key="1">
    <citation type="submission" date="2018-11" db="EMBL/GenBank/DDBJ databases">
        <title>Genomes From Bacteria Associated with the Canine Oral Cavity: a Test Case for Automated Genome-Based Taxonomic Assignment.</title>
        <authorList>
            <person name="Coil D.A."/>
            <person name="Jospin G."/>
            <person name="Darling A.E."/>
            <person name="Wallis C."/>
            <person name="Davis I.J."/>
            <person name="Harris S."/>
            <person name="Eisen J.A."/>
            <person name="Holcombe L.J."/>
            <person name="O'Flynn C."/>
        </authorList>
    </citation>
    <scope>NUCLEOTIDE SEQUENCE [LARGE SCALE GENOMIC DNA]</scope>
    <source>
        <strain evidence="8 9">COT-280</strain>
    </source>
</reference>
<evidence type="ECO:0000313" key="8">
    <source>
        <dbReference type="EMBL" id="RRD88869.1"/>
    </source>
</evidence>
<evidence type="ECO:0000313" key="9">
    <source>
        <dbReference type="Proteomes" id="UP000269923"/>
    </source>
</evidence>
<dbReference type="InterPro" id="IPR018383">
    <property type="entry name" value="UPF0324_pro"/>
</dbReference>
<dbReference type="GO" id="GO:0005886">
    <property type="term" value="C:plasma membrane"/>
    <property type="evidence" value="ECO:0007669"/>
    <property type="project" value="UniProtKB-SubCell"/>
</dbReference>
<feature type="transmembrane region" description="Helical" evidence="7">
    <location>
        <begin position="125"/>
        <end position="142"/>
    </location>
</feature>
<feature type="transmembrane region" description="Helical" evidence="7">
    <location>
        <begin position="278"/>
        <end position="298"/>
    </location>
</feature>
<evidence type="ECO:0000256" key="2">
    <source>
        <dbReference type="ARBA" id="ARBA00007977"/>
    </source>
</evidence>
<evidence type="ECO:0000256" key="3">
    <source>
        <dbReference type="ARBA" id="ARBA00022475"/>
    </source>
</evidence>
<proteinExistence type="inferred from homology"/>
<dbReference type="OrthoDB" id="9805703at2"/>
<feature type="transmembrane region" description="Helical" evidence="7">
    <location>
        <begin position="219"/>
        <end position="238"/>
    </location>
</feature>
<protein>
    <submittedName>
        <fullName evidence="8">YeiH family putative sulfate export transporter</fullName>
    </submittedName>
</protein>
<evidence type="ECO:0000256" key="7">
    <source>
        <dbReference type="SAM" id="Phobius"/>
    </source>
</evidence>
<dbReference type="PANTHER" id="PTHR30106:SF2">
    <property type="entry name" value="UPF0324 INNER MEMBRANE PROTEIN YEIH"/>
    <property type="match status" value="1"/>
</dbReference>
<keyword evidence="5 7" id="KW-1133">Transmembrane helix</keyword>
<feature type="transmembrane region" description="Helical" evidence="7">
    <location>
        <begin position="95"/>
        <end position="113"/>
    </location>
</feature>
<sequence>MGFWRKNGVGLVWAAVLAAASIALARLPVLQNWGIGALTVAIVVGMVLGNSVFVRVAASAGAGVDFARTRLLRAGIVLYGFRITFSQIAQVGWTGVLIDAVMLSATFLLACYLGKRLQMDEDTAMLIGAGASVCGAAAVMGAEPVVKADAHKTAVAVATVVVFGTVAMFAYPLLYPWLGMNEHAYGLYVGSTVHEVAQVVVAGNAISESAAAVAVIEKMLRVMLLAPFLLVLGAWLSRRRPDTHGGKHRIALPWFVLGFIAVAGLNSLQWLPTAWVEMLVQIDTFILAMAMAALGLRTQAAAVRQAGAKPLLLAAMLAVFLLVGGYAVNVGLVALMS</sequence>
<feature type="transmembrane region" description="Helical" evidence="7">
    <location>
        <begin position="35"/>
        <end position="58"/>
    </location>
</feature>
<comment type="subcellular location">
    <subcellularLocation>
        <location evidence="1">Cell membrane</location>
        <topology evidence="1">Multi-pass membrane protein</topology>
    </subcellularLocation>
</comment>
<keyword evidence="4 7" id="KW-0812">Transmembrane</keyword>
<feature type="transmembrane region" description="Helical" evidence="7">
    <location>
        <begin position="154"/>
        <end position="174"/>
    </location>
</feature>
<evidence type="ECO:0000256" key="1">
    <source>
        <dbReference type="ARBA" id="ARBA00004651"/>
    </source>
</evidence>
<dbReference type="NCBIfam" id="TIGR00698">
    <property type="entry name" value="YeiH family putative sulfate export transporter"/>
    <property type="match status" value="1"/>
</dbReference>
<gene>
    <name evidence="8" type="ORF">EII21_10640</name>
</gene>
<accession>A0A3P2A0N5</accession>
<dbReference type="RefSeq" id="WP_124796307.1">
    <property type="nucleotide sequence ID" value="NZ_RQYC01000030.1"/>
</dbReference>
<evidence type="ECO:0000256" key="5">
    <source>
        <dbReference type="ARBA" id="ARBA00022989"/>
    </source>
</evidence>
<dbReference type="EMBL" id="RQYC01000030">
    <property type="protein sequence ID" value="RRD88869.1"/>
    <property type="molecule type" value="Genomic_DNA"/>
</dbReference>
<dbReference type="Pfam" id="PF03601">
    <property type="entry name" value="Cons_hypoth698"/>
    <property type="match status" value="1"/>
</dbReference>
<dbReference type="STRING" id="1121352.GCA_000620925_01429"/>
<evidence type="ECO:0000256" key="6">
    <source>
        <dbReference type="ARBA" id="ARBA00023136"/>
    </source>
</evidence>
<dbReference type="AlphaFoldDB" id="A0A3P2A0N5"/>
<dbReference type="PANTHER" id="PTHR30106">
    <property type="entry name" value="INNER MEMBRANE PROTEIN YEIH-RELATED"/>
    <property type="match status" value="1"/>
</dbReference>
<comment type="similarity">
    <text evidence="2">Belongs to the UPF0324 family.</text>
</comment>
<feature type="transmembrane region" description="Helical" evidence="7">
    <location>
        <begin position="250"/>
        <end position="272"/>
    </location>
</feature>
<comment type="caution">
    <text evidence="8">The sequence shown here is derived from an EMBL/GenBank/DDBJ whole genome shotgun (WGS) entry which is preliminary data.</text>
</comment>
<feature type="transmembrane region" description="Helical" evidence="7">
    <location>
        <begin position="310"/>
        <end position="336"/>
    </location>
</feature>
<evidence type="ECO:0000256" key="4">
    <source>
        <dbReference type="ARBA" id="ARBA00022692"/>
    </source>
</evidence>